<dbReference type="Proteomes" id="UP001519308">
    <property type="component" value="Unassembled WGS sequence"/>
</dbReference>
<protein>
    <submittedName>
        <fullName evidence="2">Uncharacterized protein</fullName>
    </submittedName>
</protein>
<evidence type="ECO:0000256" key="1">
    <source>
        <dbReference type="SAM" id="MobiDB-lite"/>
    </source>
</evidence>
<keyword evidence="3" id="KW-1185">Reference proteome</keyword>
<dbReference type="EMBL" id="JAGGLL010000025">
    <property type="protein sequence ID" value="MBP2023201.1"/>
    <property type="molecule type" value="Genomic_DNA"/>
</dbReference>
<proteinExistence type="predicted"/>
<sequence>MREDMVLYEEFYKGTINRGKGKKSTLPEVDYDDRREDASPEIKKNLEKKTPGEYYESEDYEVYLIEYVGDIKSSIDKISYAEVYSTGEFFAFLFVQNGMLNEVLESVPEIINIYVLIKFLHSNA</sequence>
<comment type="caution">
    <text evidence="2">The sequence shown here is derived from an EMBL/GenBank/DDBJ whole genome shotgun (WGS) entry which is preliminary data.</text>
</comment>
<accession>A0ABS4K5Z6</accession>
<feature type="region of interest" description="Disordered" evidence="1">
    <location>
        <begin position="17"/>
        <end position="37"/>
    </location>
</feature>
<gene>
    <name evidence="2" type="ORF">J2Z44_003038</name>
</gene>
<dbReference type="RefSeq" id="WP_021283101.1">
    <property type="nucleotide sequence ID" value="NZ_JAGGLL010000025.1"/>
</dbReference>
<evidence type="ECO:0000313" key="2">
    <source>
        <dbReference type="EMBL" id="MBP2023201.1"/>
    </source>
</evidence>
<evidence type="ECO:0000313" key="3">
    <source>
        <dbReference type="Proteomes" id="UP001519308"/>
    </source>
</evidence>
<reference evidence="2 3" key="1">
    <citation type="submission" date="2021-03" db="EMBL/GenBank/DDBJ databases">
        <title>Genomic Encyclopedia of Type Strains, Phase IV (KMG-IV): sequencing the most valuable type-strain genomes for metagenomic binning, comparative biology and taxonomic classification.</title>
        <authorList>
            <person name="Goeker M."/>
        </authorList>
    </citation>
    <scope>NUCLEOTIDE SEQUENCE [LARGE SCALE GENOMIC DNA]</scope>
    <source>
        <strain evidence="2 3">DSM 28650</strain>
    </source>
</reference>
<organism evidence="2 3">
    <name type="scientific">Clostridium punense</name>
    <dbReference type="NCBI Taxonomy" id="1054297"/>
    <lineage>
        <taxon>Bacteria</taxon>
        <taxon>Bacillati</taxon>
        <taxon>Bacillota</taxon>
        <taxon>Clostridia</taxon>
        <taxon>Eubacteriales</taxon>
        <taxon>Clostridiaceae</taxon>
        <taxon>Clostridium</taxon>
    </lineage>
</organism>
<name>A0ABS4K5Z6_9CLOT</name>